<name>A0A6H1ZN44_9ZZZZ</name>
<evidence type="ECO:0000313" key="2">
    <source>
        <dbReference type="EMBL" id="QJH96514.1"/>
    </source>
</evidence>
<dbReference type="AlphaFoldDB" id="A0A6H1ZN44"/>
<gene>
    <name evidence="1" type="ORF">TM448A01077_0010</name>
    <name evidence="2" type="ORF">TM448B00749_0006</name>
</gene>
<protein>
    <submittedName>
        <fullName evidence="1">Uncharacterized protein</fullName>
    </submittedName>
</protein>
<dbReference type="EMBL" id="MT144654">
    <property type="protein sequence ID" value="QJH96514.1"/>
    <property type="molecule type" value="Genomic_DNA"/>
</dbReference>
<sequence length="262" mass="28957">MADHGYAYEDARDLFYTLSGTNAESSSALEGEMSVGDAVELLLNRAEMEVVGSLTDHYIDGKVPMLSGLQATASFMQTAGGSVTEWDLPPTDTDTNIFGYPISGYVKGYAFVGGRTNPRCSISFIDPKDLNLINRNSFFEPIAAAGVSPYQFVPAYIENKKLKFFEAPYGTTAVGTPNIYLTYLRYPKFPTGTYSDIPKALMGMTVLYMLADFHSINADEFDLALSDERMNRAEKAYQEVKTTLGFNPFKWGSLDSIFQRGK</sequence>
<organism evidence="1">
    <name type="scientific">viral metagenome</name>
    <dbReference type="NCBI Taxonomy" id="1070528"/>
    <lineage>
        <taxon>unclassified sequences</taxon>
        <taxon>metagenomes</taxon>
        <taxon>organismal metagenomes</taxon>
    </lineage>
</organism>
<evidence type="ECO:0000313" key="1">
    <source>
        <dbReference type="EMBL" id="QJA48695.1"/>
    </source>
</evidence>
<accession>A0A6H1ZN44</accession>
<dbReference type="EMBL" id="MT144097">
    <property type="protein sequence ID" value="QJA48695.1"/>
    <property type="molecule type" value="Genomic_DNA"/>
</dbReference>
<reference evidence="1" key="1">
    <citation type="submission" date="2020-03" db="EMBL/GenBank/DDBJ databases">
        <title>The deep terrestrial virosphere.</title>
        <authorList>
            <person name="Holmfeldt K."/>
            <person name="Nilsson E."/>
            <person name="Simone D."/>
            <person name="Lopez-Fernandez M."/>
            <person name="Wu X."/>
            <person name="de Brujin I."/>
            <person name="Lundin D."/>
            <person name="Andersson A."/>
            <person name="Bertilsson S."/>
            <person name="Dopson M."/>
        </authorList>
    </citation>
    <scope>NUCLEOTIDE SEQUENCE</scope>
    <source>
        <strain evidence="1">TM448A01077</strain>
        <strain evidence="2">TM448B00749</strain>
    </source>
</reference>
<proteinExistence type="predicted"/>